<dbReference type="EMBL" id="JAEDAO010000001">
    <property type="protein sequence ID" value="MBK0394826.1"/>
    <property type="molecule type" value="Genomic_DNA"/>
</dbReference>
<evidence type="ECO:0000313" key="4">
    <source>
        <dbReference type="EMBL" id="MBK0394826.1"/>
    </source>
</evidence>
<keyword evidence="2" id="KW-0378">Hydrolase</keyword>
<dbReference type="GO" id="GO:0009245">
    <property type="term" value="P:lipid A biosynthetic process"/>
    <property type="evidence" value="ECO:0007669"/>
    <property type="project" value="TreeGrafter"/>
</dbReference>
<proteinExistence type="predicted"/>
<dbReference type="Pfam" id="PF00149">
    <property type="entry name" value="Metallophos"/>
    <property type="match status" value="1"/>
</dbReference>
<sequence>MKTARRRRWIGWTFLVLALLAVYAVGVEPRWTATRRIEASVPGWSRPPLKVAVASDWHITRRPLGAMTLDRAAAIVAQINAANPDVVLLPGDFIAGDGDPASRGEPDAQEIAAVLGKLRAPLGVYAVLGNHDWWADGPAVAEALKRRGIQVLENDAREIDAGLWVAGIGDHMTGHSNPVRTVAAVPPRAHALVVMHDPASLLDLPAVQGLAVAGHMHAGQVRLPGHGALITPGRAPRSWSYGWVDHRGLQAWVTSGLGTSILPVRFNARPEWVLLVVGAAAG</sequence>
<evidence type="ECO:0000256" key="1">
    <source>
        <dbReference type="ARBA" id="ARBA00022723"/>
    </source>
</evidence>
<organism evidence="4 5">
    <name type="scientific">Ramlibacter algicola</name>
    <dbReference type="NCBI Taxonomy" id="2795217"/>
    <lineage>
        <taxon>Bacteria</taxon>
        <taxon>Pseudomonadati</taxon>
        <taxon>Pseudomonadota</taxon>
        <taxon>Betaproteobacteria</taxon>
        <taxon>Burkholderiales</taxon>
        <taxon>Comamonadaceae</taxon>
        <taxon>Ramlibacter</taxon>
    </lineage>
</organism>
<dbReference type="GO" id="GO:0046872">
    <property type="term" value="F:metal ion binding"/>
    <property type="evidence" value="ECO:0007669"/>
    <property type="project" value="UniProtKB-KW"/>
</dbReference>
<dbReference type="Proteomes" id="UP000617041">
    <property type="component" value="Unassembled WGS sequence"/>
</dbReference>
<dbReference type="InterPro" id="IPR029052">
    <property type="entry name" value="Metallo-depent_PP-like"/>
</dbReference>
<accession>A0A934UTD4</accession>
<feature type="domain" description="Calcineurin-like phosphoesterase" evidence="3">
    <location>
        <begin position="49"/>
        <end position="135"/>
    </location>
</feature>
<dbReference type="InterPro" id="IPR004843">
    <property type="entry name" value="Calcineurin-like_PHP"/>
</dbReference>
<dbReference type="AlphaFoldDB" id="A0A934UTD4"/>
<dbReference type="PANTHER" id="PTHR31302">
    <property type="entry name" value="TRANSMEMBRANE PROTEIN WITH METALLOPHOSPHOESTERASE DOMAIN-RELATED"/>
    <property type="match status" value="1"/>
</dbReference>
<dbReference type="GO" id="GO:0008758">
    <property type="term" value="F:UDP-2,3-diacylglucosamine hydrolase activity"/>
    <property type="evidence" value="ECO:0007669"/>
    <property type="project" value="TreeGrafter"/>
</dbReference>
<gene>
    <name evidence="4" type="ORF">I8E28_19635</name>
</gene>
<keyword evidence="1" id="KW-0479">Metal-binding</keyword>
<keyword evidence="5" id="KW-1185">Reference proteome</keyword>
<dbReference type="InterPro" id="IPR051158">
    <property type="entry name" value="Metallophosphoesterase_sf"/>
</dbReference>
<reference evidence="4" key="1">
    <citation type="submission" date="2020-12" db="EMBL/GenBank/DDBJ databases">
        <title>Ramlibacter sp. nov., isolated from a freshwater alga, Cryptomonas.</title>
        <authorList>
            <person name="Kim H.M."/>
            <person name="Jeon C.O."/>
        </authorList>
    </citation>
    <scope>NUCLEOTIDE SEQUENCE</scope>
    <source>
        <strain evidence="4">CrO1</strain>
    </source>
</reference>
<protein>
    <submittedName>
        <fullName evidence="4">Metallophosphoesterase</fullName>
    </submittedName>
</protein>
<dbReference type="GO" id="GO:0016020">
    <property type="term" value="C:membrane"/>
    <property type="evidence" value="ECO:0007669"/>
    <property type="project" value="GOC"/>
</dbReference>
<comment type="caution">
    <text evidence="4">The sequence shown here is derived from an EMBL/GenBank/DDBJ whole genome shotgun (WGS) entry which is preliminary data.</text>
</comment>
<evidence type="ECO:0000313" key="5">
    <source>
        <dbReference type="Proteomes" id="UP000617041"/>
    </source>
</evidence>
<dbReference type="Gene3D" id="3.60.21.10">
    <property type="match status" value="1"/>
</dbReference>
<name>A0A934UTD4_9BURK</name>
<dbReference type="SUPFAM" id="SSF56300">
    <property type="entry name" value="Metallo-dependent phosphatases"/>
    <property type="match status" value="1"/>
</dbReference>
<evidence type="ECO:0000256" key="2">
    <source>
        <dbReference type="ARBA" id="ARBA00022801"/>
    </source>
</evidence>
<dbReference type="PANTHER" id="PTHR31302:SF31">
    <property type="entry name" value="PHOSPHODIESTERASE YAEI"/>
    <property type="match status" value="1"/>
</dbReference>
<evidence type="ECO:0000259" key="3">
    <source>
        <dbReference type="Pfam" id="PF00149"/>
    </source>
</evidence>